<keyword evidence="2" id="KW-1185">Reference proteome</keyword>
<proteinExistence type="predicted"/>
<gene>
    <name evidence="1" type="ORF">AAV32_09480</name>
</gene>
<evidence type="ECO:0000313" key="2">
    <source>
        <dbReference type="Proteomes" id="UP000078084"/>
    </source>
</evidence>
<sequence length="78" mass="8685">MAENQWMTCESRYPWAANSLRARAVEMRQAEKRCRGAFRKDFMGEPAQYVADALGEAAAVFEARLASIEAALKESVNG</sequence>
<protein>
    <submittedName>
        <fullName evidence="1">Uncharacterized protein</fullName>
    </submittedName>
</protein>
<dbReference type="Proteomes" id="UP000078084">
    <property type="component" value="Unassembled WGS sequence"/>
</dbReference>
<accession>A0A171KSD2</accession>
<reference evidence="1 2" key="1">
    <citation type="submission" date="2015-04" db="EMBL/GenBank/DDBJ databases">
        <title>Genome sequence of Kerstersia gyiorum CG1.</title>
        <authorList>
            <person name="Greninger A.L."/>
            <person name="Kozyreva V."/>
            <person name="Chaturvedi V."/>
        </authorList>
    </citation>
    <scope>NUCLEOTIDE SEQUENCE [LARGE SCALE GENOMIC DNA]</scope>
    <source>
        <strain evidence="1 2">CG1</strain>
    </source>
</reference>
<evidence type="ECO:0000313" key="1">
    <source>
        <dbReference type="EMBL" id="KKO71799.1"/>
    </source>
</evidence>
<organism evidence="1 2">
    <name type="scientific">Kerstersia gyiorum</name>
    <dbReference type="NCBI Taxonomy" id="206506"/>
    <lineage>
        <taxon>Bacteria</taxon>
        <taxon>Pseudomonadati</taxon>
        <taxon>Pseudomonadota</taxon>
        <taxon>Betaproteobacteria</taxon>
        <taxon>Burkholderiales</taxon>
        <taxon>Alcaligenaceae</taxon>
        <taxon>Kerstersia</taxon>
    </lineage>
</organism>
<dbReference type="EMBL" id="LBNE01000005">
    <property type="protein sequence ID" value="KKO71799.1"/>
    <property type="molecule type" value="Genomic_DNA"/>
</dbReference>
<name>A0A171KSD2_9BURK</name>
<dbReference type="RefSeq" id="WP_068370770.1">
    <property type="nucleotide sequence ID" value="NZ_JBLLEH010000006.1"/>
</dbReference>
<comment type="caution">
    <text evidence="1">The sequence shown here is derived from an EMBL/GenBank/DDBJ whole genome shotgun (WGS) entry which is preliminary data.</text>
</comment>
<dbReference type="AlphaFoldDB" id="A0A171KSD2"/>
<dbReference type="STRING" id="206506.AAV32_09480"/>